<dbReference type="SFLD" id="SFLDG01082">
    <property type="entry name" value="B12-binding_domain_containing"/>
    <property type="match status" value="1"/>
</dbReference>
<dbReference type="InterPro" id="IPR058240">
    <property type="entry name" value="rSAM_sf"/>
</dbReference>
<comment type="cofactor">
    <cofactor evidence="1">
        <name>[4Fe-4S] cluster</name>
        <dbReference type="ChEBI" id="CHEBI:49883"/>
    </cofactor>
</comment>
<dbReference type="InterPro" id="IPR051198">
    <property type="entry name" value="BchE-like"/>
</dbReference>
<dbReference type="GO" id="GO:0051536">
    <property type="term" value="F:iron-sulfur cluster binding"/>
    <property type="evidence" value="ECO:0007669"/>
    <property type="project" value="UniProtKB-KW"/>
</dbReference>
<keyword evidence="4" id="KW-0408">Iron</keyword>
<feature type="non-terminal residue" evidence="7">
    <location>
        <position position="1"/>
    </location>
</feature>
<dbReference type="SMART" id="SM00729">
    <property type="entry name" value="Elp3"/>
    <property type="match status" value="1"/>
</dbReference>
<dbReference type="InterPro" id="IPR006638">
    <property type="entry name" value="Elp3/MiaA/NifB-like_rSAM"/>
</dbReference>
<dbReference type="CDD" id="cd01335">
    <property type="entry name" value="Radical_SAM"/>
    <property type="match status" value="1"/>
</dbReference>
<accession>X1FB87</accession>
<dbReference type="InterPro" id="IPR023404">
    <property type="entry name" value="rSAM_horseshoe"/>
</dbReference>
<dbReference type="SUPFAM" id="SSF102114">
    <property type="entry name" value="Radical SAM enzymes"/>
    <property type="match status" value="1"/>
</dbReference>
<keyword evidence="5" id="KW-0411">Iron-sulfur</keyword>
<keyword evidence="2" id="KW-0949">S-adenosyl-L-methionine</keyword>
<protein>
    <recommendedName>
        <fullName evidence="6">Radical SAM core domain-containing protein</fullName>
    </recommendedName>
</protein>
<dbReference type="AlphaFoldDB" id="X1FB87"/>
<evidence type="ECO:0000256" key="3">
    <source>
        <dbReference type="ARBA" id="ARBA00022723"/>
    </source>
</evidence>
<dbReference type="EMBL" id="BARU01009834">
    <property type="protein sequence ID" value="GAH42227.1"/>
    <property type="molecule type" value="Genomic_DNA"/>
</dbReference>
<evidence type="ECO:0000259" key="6">
    <source>
        <dbReference type="PROSITE" id="PS51918"/>
    </source>
</evidence>
<name>X1FB87_9ZZZZ</name>
<evidence type="ECO:0000256" key="1">
    <source>
        <dbReference type="ARBA" id="ARBA00001966"/>
    </source>
</evidence>
<evidence type="ECO:0000256" key="5">
    <source>
        <dbReference type="ARBA" id="ARBA00023014"/>
    </source>
</evidence>
<dbReference type="NCBIfam" id="TIGR04013">
    <property type="entry name" value="B12_SAM_MJ_1487"/>
    <property type="match status" value="1"/>
</dbReference>
<evidence type="ECO:0000313" key="7">
    <source>
        <dbReference type="EMBL" id="GAH42227.1"/>
    </source>
</evidence>
<dbReference type="Pfam" id="PF04055">
    <property type="entry name" value="Radical_SAM"/>
    <property type="match status" value="1"/>
</dbReference>
<dbReference type="InterPro" id="IPR007197">
    <property type="entry name" value="rSAM"/>
</dbReference>
<keyword evidence="3" id="KW-0479">Metal-binding</keyword>
<dbReference type="Gene3D" id="3.80.30.20">
    <property type="entry name" value="tm_1862 like domain"/>
    <property type="match status" value="1"/>
</dbReference>
<evidence type="ECO:0000256" key="2">
    <source>
        <dbReference type="ARBA" id="ARBA00022691"/>
    </source>
</evidence>
<dbReference type="SFLD" id="SFLDS00029">
    <property type="entry name" value="Radical_SAM"/>
    <property type="match status" value="1"/>
</dbReference>
<feature type="domain" description="Radical SAM core" evidence="6">
    <location>
        <begin position="1"/>
        <end position="233"/>
    </location>
</feature>
<comment type="caution">
    <text evidence="7">The sequence shown here is derived from an EMBL/GenBank/DDBJ whole genome shotgun (WGS) entry which is preliminary data.</text>
</comment>
<evidence type="ECO:0000256" key="4">
    <source>
        <dbReference type="ARBA" id="ARBA00023004"/>
    </source>
</evidence>
<dbReference type="GO" id="GO:0046872">
    <property type="term" value="F:metal ion binding"/>
    <property type="evidence" value="ECO:0007669"/>
    <property type="project" value="UniProtKB-KW"/>
</dbReference>
<dbReference type="PROSITE" id="PS51918">
    <property type="entry name" value="RADICAL_SAM"/>
    <property type="match status" value="1"/>
</dbReference>
<dbReference type="PANTHER" id="PTHR43409">
    <property type="entry name" value="ANAEROBIC MAGNESIUM-PROTOPORPHYRIN IX MONOMETHYL ESTER CYCLASE-RELATED"/>
    <property type="match status" value="1"/>
</dbReference>
<dbReference type="GO" id="GO:0003824">
    <property type="term" value="F:catalytic activity"/>
    <property type="evidence" value="ECO:0007669"/>
    <property type="project" value="InterPro"/>
</dbReference>
<proteinExistence type="predicted"/>
<reference evidence="7" key="1">
    <citation type="journal article" date="2014" name="Front. Microbiol.">
        <title>High frequency of phylogenetically diverse reductive dehalogenase-homologous genes in deep subseafloor sedimentary metagenomes.</title>
        <authorList>
            <person name="Kawai M."/>
            <person name="Futagami T."/>
            <person name="Toyoda A."/>
            <person name="Takaki Y."/>
            <person name="Nishi S."/>
            <person name="Hori S."/>
            <person name="Arai W."/>
            <person name="Tsubouchi T."/>
            <person name="Morono Y."/>
            <person name="Uchiyama I."/>
            <person name="Ito T."/>
            <person name="Fujiyama A."/>
            <person name="Inagaki F."/>
            <person name="Takami H."/>
        </authorList>
    </citation>
    <scope>NUCLEOTIDE SEQUENCE</scope>
    <source>
        <strain evidence="7">Expedition CK06-06</strain>
    </source>
</reference>
<sequence>IEITRGCPYVCYFCQTPYILGTIPRHRSINSVCKSVKFMKSFNKTDIRFITPNAFSYGSLDGKTLNIPLLEELLIKIREIIKPKGRIFLGSFPSEVRPEHVTTETLGLVLKYAANDNITIGAQSGSQRILDLCNRGHSVKSVYRAVELTIENGLLPNVDFIFSLPNETEEDVDLTIKLMKDLSNMGANIHTHTFLPLPLTVFANEKVRKVEEKIRNVISELTSKGLADGNWKKQEELAIKISNYLRAKME</sequence>
<dbReference type="PANTHER" id="PTHR43409:SF17">
    <property type="entry name" value="METHYLTHIOTRANSFERASE MJ0865-RELATED"/>
    <property type="match status" value="1"/>
</dbReference>
<gene>
    <name evidence="7" type="ORF">S03H2_18912</name>
</gene>
<organism evidence="7">
    <name type="scientific">marine sediment metagenome</name>
    <dbReference type="NCBI Taxonomy" id="412755"/>
    <lineage>
        <taxon>unclassified sequences</taxon>
        <taxon>metagenomes</taxon>
        <taxon>ecological metagenomes</taxon>
    </lineage>
</organism>
<dbReference type="InterPro" id="IPR023980">
    <property type="entry name" value="CHP04013_B12-bd/rSAM"/>
</dbReference>